<dbReference type="OrthoDB" id="9760333at2"/>
<feature type="signal peptide" evidence="13">
    <location>
        <begin position="1"/>
        <end position="23"/>
    </location>
</feature>
<dbReference type="Pfam" id="PF00593">
    <property type="entry name" value="TonB_dep_Rec_b-barrel"/>
    <property type="match status" value="1"/>
</dbReference>
<dbReference type="SUPFAM" id="SSF56935">
    <property type="entry name" value="Porins"/>
    <property type="match status" value="1"/>
</dbReference>
<feature type="chain" id="PRO_5004785435" description="TonB-denpendent receptor" evidence="13">
    <location>
        <begin position="24"/>
        <end position="770"/>
    </location>
</feature>
<evidence type="ECO:0000256" key="13">
    <source>
        <dbReference type="SAM" id="SignalP"/>
    </source>
</evidence>
<evidence type="ECO:0000259" key="14">
    <source>
        <dbReference type="Pfam" id="PF00593"/>
    </source>
</evidence>
<dbReference type="Proteomes" id="UP000018851">
    <property type="component" value="Chromosome"/>
</dbReference>
<evidence type="ECO:0000256" key="5">
    <source>
        <dbReference type="ARBA" id="ARBA00022692"/>
    </source>
</evidence>
<reference evidence="16 17" key="1">
    <citation type="submission" date="2013-07" db="EMBL/GenBank/DDBJ databases">
        <title>Completed genome of Sphingomonas sanxanigenens NX02.</title>
        <authorList>
            <person name="Ma T."/>
            <person name="Huang H."/>
            <person name="Wu M."/>
            <person name="Li X."/>
            <person name="Li G."/>
        </authorList>
    </citation>
    <scope>NUCLEOTIDE SEQUENCE [LARGE SCALE GENOMIC DNA]</scope>
    <source>
        <strain evidence="16 17">NX02</strain>
    </source>
</reference>
<dbReference type="PANTHER" id="PTHR32552:SF81">
    <property type="entry name" value="TONB-DEPENDENT OUTER MEMBRANE RECEPTOR"/>
    <property type="match status" value="1"/>
</dbReference>
<dbReference type="GO" id="GO:0009279">
    <property type="term" value="C:cell outer membrane"/>
    <property type="evidence" value="ECO:0007669"/>
    <property type="project" value="UniProtKB-SubCell"/>
</dbReference>
<dbReference type="GO" id="GO:0006826">
    <property type="term" value="P:iron ion transport"/>
    <property type="evidence" value="ECO:0007669"/>
    <property type="project" value="UniProtKB-KW"/>
</dbReference>
<keyword evidence="2 11" id="KW-0813">Transport</keyword>
<dbReference type="Pfam" id="PF07715">
    <property type="entry name" value="Plug"/>
    <property type="match status" value="1"/>
</dbReference>
<evidence type="ECO:0000256" key="6">
    <source>
        <dbReference type="ARBA" id="ARBA00023004"/>
    </source>
</evidence>
<keyword evidence="5 11" id="KW-0812">Transmembrane</keyword>
<evidence type="ECO:0000256" key="10">
    <source>
        <dbReference type="ARBA" id="ARBA00023237"/>
    </source>
</evidence>
<dbReference type="STRING" id="1123269.NX02_18705"/>
<dbReference type="PANTHER" id="PTHR32552">
    <property type="entry name" value="FERRICHROME IRON RECEPTOR-RELATED"/>
    <property type="match status" value="1"/>
</dbReference>
<keyword evidence="6" id="KW-0408">Iron</keyword>
<keyword evidence="17" id="KW-1185">Reference proteome</keyword>
<evidence type="ECO:0000259" key="15">
    <source>
        <dbReference type="Pfam" id="PF07715"/>
    </source>
</evidence>
<evidence type="ECO:0000256" key="8">
    <source>
        <dbReference type="ARBA" id="ARBA00023077"/>
    </source>
</evidence>
<keyword evidence="8 12" id="KW-0798">TonB box</keyword>
<sequence>MTKRGHFFAASLIALATASPAMAQAPAGEPREGDIIVTAQKRQQTLQEIPQSISVVGGEQLDRQQAKGFVDYAALVPGLSLQQANPGETRIVLRGINTGGASPTAAVYIDDTPYGPSTGQSNGATLAGDIDTFDIERVEVLRGPQGTLYGANSLGGLVKFVTTEPKLGTVEGKVQAGAEITRGGGEGWNANGVINLPLGDMLAVRVSGYYRKVGGFIDTVGIARKDANDYESYGGRASLLFAPTDAFSVRLTAIAQNIRSNSRASFDADPMTLEPLATDPNTGASTAGRMTRSEFYPEQNNVDYRLYNGTIGWDFGPATLTSVTSYGTLDQNEVYDASYQLPGIADAIYGGPGVPPLGTTFPAFAGQKKFTQELRLQSTDSDRFEWLIGGYYTREKGQLFQRYLPFELGSGAAIDPELTLPAGPGGANVTFPNFLSADLSSRYREYAGFGSVTWYVSDRFDITAGGRYSHNSQRTHQVLDGSLLFFSGSTVIPDIVMGDSSENVFTWSVAPRLELSDNAALYARVAKGYRPGGPNVVPPGAGAGFPTQYAADTLVSYEAGIRAETPDNSFAIDASVYYLDWRDIQVLVVYDTAIGPVGADGNGDSATSKGAEVTATLRPVRGLSVVLAGAYNDAKLDEDLPEGNGGFEGDRLPYAPKWTVNLSADYEWALGGSATAFVGGSVRMLSDQVTDFDDNYQTTFGRRLTIDSYAVADLRAGIQFDRYTLSVYARNLTDSRGLTSAAGFGTRPGTAVLASPIRPRTLGFTLGATF</sequence>
<feature type="domain" description="TonB-dependent receptor plug" evidence="15">
    <location>
        <begin position="46"/>
        <end position="156"/>
    </location>
</feature>
<dbReference type="InterPro" id="IPR036942">
    <property type="entry name" value="Beta-barrel_TonB_sf"/>
</dbReference>
<organism evidence="16 17">
    <name type="scientific">Sphingomonas sanxanigenens DSM 19645 = NX02</name>
    <dbReference type="NCBI Taxonomy" id="1123269"/>
    <lineage>
        <taxon>Bacteria</taxon>
        <taxon>Pseudomonadati</taxon>
        <taxon>Pseudomonadota</taxon>
        <taxon>Alphaproteobacteria</taxon>
        <taxon>Sphingomonadales</taxon>
        <taxon>Sphingomonadaceae</taxon>
        <taxon>Sphingomonas</taxon>
    </lineage>
</organism>
<name>W0AIC3_9SPHN</name>
<dbReference type="KEGG" id="ssan:NX02_18705"/>
<dbReference type="PROSITE" id="PS52016">
    <property type="entry name" value="TONB_DEPENDENT_REC_3"/>
    <property type="match status" value="1"/>
</dbReference>
<keyword evidence="3 11" id="KW-1134">Transmembrane beta strand</keyword>
<evidence type="ECO:0000256" key="9">
    <source>
        <dbReference type="ARBA" id="ARBA00023136"/>
    </source>
</evidence>
<accession>W0AIC3</accession>
<dbReference type="InterPro" id="IPR039426">
    <property type="entry name" value="TonB-dep_rcpt-like"/>
</dbReference>
<evidence type="ECO:0000256" key="7">
    <source>
        <dbReference type="ARBA" id="ARBA00023065"/>
    </source>
</evidence>
<evidence type="ECO:0000256" key="12">
    <source>
        <dbReference type="RuleBase" id="RU003357"/>
    </source>
</evidence>
<evidence type="ECO:0000256" key="4">
    <source>
        <dbReference type="ARBA" id="ARBA00022496"/>
    </source>
</evidence>
<dbReference type="InterPro" id="IPR000531">
    <property type="entry name" value="Beta-barrel_TonB"/>
</dbReference>
<evidence type="ECO:0000256" key="2">
    <source>
        <dbReference type="ARBA" id="ARBA00022448"/>
    </source>
</evidence>
<evidence type="ECO:0000256" key="3">
    <source>
        <dbReference type="ARBA" id="ARBA00022452"/>
    </source>
</evidence>
<keyword evidence="10 11" id="KW-0998">Cell outer membrane</keyword>
<evidence type="ECO:0008006" key="18">
    <source>
        <dbReference type="Google" id="ProtNLM"/>
    </source>
</evidence>
<dbReference type="Gene3D" id="2.40.170.20">
    <property type="entry name" value="TonB-dependent receptor, beta-barrel domain"/>
    <property type="match status" value="1"/>
</dbReference>
<evidence type="ECO:0000313" key="17">
    <source>
        <dbReference type="Proteomes" id="UP000018851"/>
    </source>
</evidence>
<keyword evidence="7" id="KW-0406">Ion transport</keyword>
<gene>
    <name evidence="16" type="ORF">NX02_18705</name>
</gene>
<dbReference type="EMBL" id="CP006644">
    <property type="protein sequence ID" value="AHE55410.1"/>
    <property type="molecule type" value="Genomic_DNA"/>
</dbReference>
<comment type="similarity">
    <text evidence="11 12">Belongs to the TonB-dependent receptor family.</text>
</comment>
<dbReference type="CDD" id="cd01347">
    <property type="entry name" value="ligand_gated_channel"/>
    <property type="match status" value="1"/>
</dbReference>
<evidence type="ECO:0000256" key="1">
    <source>
        <dbReference type="ARBA" id="ARBA00004571"/>
    </source>
</evidence>
<keyword evidence="4" id="KW-0410">Iron transport</keyword>
<comment type="subcellular location">
    <subcellularLocation>
        <location evidence="1 11">Cell outer membrane</location>
        <topology evidence="1 11">Multi-pass membrane protein</topology>
    </subcellularLocation>
</comment>
<feature type="domain" description="TonB-dependent receptor-like beta-barrel" evidence="14">
    <location>
        <begin position="277"/>
        <end position="732"/>
    </location>
</feature>
<dbReference type="PATRIC" id="fig|1123269.5.peg.3663"/>
<dbReference type="HOGENOM" id="CLU_008287_15_1_5"/>
<dbReference type="eggNOG" id="COG4771">
    <property type="taxonomic scope" value="Bacteria"/>
</dbReference>
<keyword evidence="13" id="KW-0732">Signal</keyword>
<dbReference type="InterPro" id="IPR012910">
    <property type="entry name" value="Plug_dom"/>
</dbReference>
<protein>
    <recommendedName>
        <fullName evidence="18">TonB-denpendent receptor</fullName>
    </recommendedName>
</protein>
<keyword evidence="9 11" id="KW-0472">Membrane</keyword>
<dbReference type="AlphaFoldDB" id="W0AIC3"/>
<evidence type="ECO:0000313" key="16">
    <source>
        <dbReference type="EMBL" id="AHE55410.1"/>
    </source>
</evidence>
<proteinExistence type="inferred from homology"/>
<evidence type="ECO:0000256" key="11">
    <source>
        <dbReference type="PROSITE-ProRule" id="PRU01360"/>
    </source>
</evidence>